<sequence length="82" mass="9164">MIVTTYRDVVVVEVESKLNHLRQSETFDSLISSEAFLVPSFVEWRLVPPRHHVQDEVVSVYALAGSYQGVGCVVVLEGMEDA</sequence>
<organism evidence="1">
    <name type="scientific">Glycine max</name>
    <name type="common">Soybean</name>
    <name type="synonym">Glycine hispida</name>
    <dbReference type="NCBI Taxonomy" id="3847"/>
    <lineage>
        <taxon>Eukaryota</taxon>
        <taxon>Viridiplantae</taxon>
        <taxon>Streptophyta</taxon>
        <taxon>Embryophyta</taxon>
        <taxon>Tracheophyta</taxon>
        <taxon>Spermatophyta</taxon>
        <taxon>Magnoliopsida</taxon>
        <taxon>eudicotyledons</taxon>
        <taxon>Gunneridae</taxon>
        <taxon>Pentapetalae</taxon>
        <taxon>rosids</taxon>
        <taxon>fabids</taxon>
        <taxon>Fabales</taxon>
        <taxon>Fabaceae</taxon>
        <taxon>Papilionoideae</taxon>
        <taxon>50 kb inversion clade</taxon>
        <taxon>NPAAA clade</taxon>
        <taxon>indigoferoid/millettioid clade</taxon>
        <taxon>Phaseoleae</taxon>
        <taxon>Glycine</taxon>
        <taxon>Glycine subgen. Soja</taxon>
    </lineage>
</organism>
<name>C6T1Z9_SOYBN</name>
<dbReference type="AlphaFoldDB" id="C6T1Z9"/>
<accession>C6T1Z9</accession>
<evidence type="ECO:0000313" key="1">
    <source>
        <dbReference type="EMBL" id="ACU15621.1"/>
    </source>
</evidence>
<dbReference type="EMBL" id="BT091455">
    <property type="protein sequence ID" value="ACU15621.1"/>
    <property type="molecule type" value="mRNA"/>
</dbReference>
<proteinExistence type="evidence at transcript level"/>
<reference evidence="1" key="1">
    <citation type="submission" date="2009-08" db="EMBL/GenBank/DDBJ databases">
        <authorList>
            <person name="Cheung F."/>
            <person name="Xiao Y."/>
            <person name="Chan A."/>
            <person name="Moskal W."/>
            <person name="Town C.D."/>
        </authorList>
    </citation>
    <scope>NUCLEOTIDE SEQUENCE</scope>
</reference>
<protein>
    <submittedName>
        <fullName evidence="1">Uncharacterized protein</fullName>
    </submittedName>
</protein>